<protein>
    <submittedName>
        <fullName evidence="2">Uncharacterized protein</fullName>
    </submittedName>
</protein>
<organism evidence="2 3">
    <name type="scientific">Bondarzewia mesenterica</name>
    <dbReference type="NCBI Taxonomy" id="1095465"/>
    <lineage>
        <taxon>Eukaryota</taxon>
        <taxon>Fungi</taxon>
        <taxon>Dikarya</taxon>
        <taxon>Basidiomycota</taxon>
        <taxon>Agaricomycotina</taxon>
        <taxon>Agaricomycetes</taxon>
        <taxon>Russulales</taxon>
        <taxon>Bondarzewiaceae</taxon>
        <taxon>Bondarzewia</taxon>
    </lineage>
</organism>
<keyword evidence="3" id="KW-1185">Reference proteome</keyword>
<feature type="region of interest" description="Disordered" evidence="1">
    <location>
        <begin position="35"/>
        <end position="57"/>
    </location>
</feature>
<sequence>MHLPLSENCDLNVNTGQQPLTWTHKPRVKARSLADKAAKVKPAGQSSNATPQANLTAGNGDDFDYHVWLTQETEEAIAHDGIFTVNYTAIAPSEDLAHLCCYIDSSASHHYFTSRATFSDYHAITLCTGSAAKADTSAQFLIIGNAAHTPELAANLILLSHLDHAGCQASIEARTLTIHSPDGSTGLIGQLTHGNMYTVTLRPMDDATYSKIPSFDIDLDPHAFITSKDHPTNLAM</sequence>
<evidence type="ECO:0000313" key="3">
    <source>
        <dbReference type="Proteomes" id="UP000310158"/>
    </source>
</evidence>
<comment type="caution">
    <text evidence="2">The sequence shown here is derived from an EMBL/GenBank/DDBJ whole genome shotgun (WGS) entry which is preliminary data.</text>
</comment>
<name>A0A4V3XES0_9AGAM</name>
<evidence type="ECO:0000256" key="1">
    <source>
        <dbReference type="SAM" id="MobiDB-lite"/>
    </source>
</evidence>
<evidence type="ECO:0000313" key="2">
    <source>
        <dbReference type="EMBL" id="THH14693.1"/>
    </source>
</evidence>
<reference evidence="2 3" key="1">
    <citation type="submission" date="2019-02" db="EMBL/GenBank/DDBJ databases">
        <title>Genome sequencing of the rare red list fungi Bondarzewia mesenterica.</title>
        <authorList>
            <person name="Buettner E."/>
            <person name="Kellner H."/>
        </authorList>
    </citation>
    <scope>NUCLEOTIDE SEQUENCE [LARGE SCALE GENOMIC DNA]</scope>
    <source>
        <strain evidence="2 3">DSM 108281</strain>
    </source>
</reference>
<gene>
    <name evidence="2" type="ORF">EW146_g5668</name>
</gene>
<accession>A0A4V3XES0</accession>
<dbReference type="AlphaFoldDB" id="A0A4V3XES0"/>
<proteinExistence type="predicted"/>
<feature type="compositionally biased region" description="Polar residues" evidence="1">
    <location>
        <begin position="44"/>
        <end position="57"/>
    </location>
</feature>
<dbReference type="Proteomes" id="UP000310158">
    <property type="component" value="Unassembled WGS sequence"/>
</dbReference>
<dbReference type="EMBL" id="SGPL01000256">
    <property type="protein sequence ID" value="THH14693.1"/>
    <property type="molecule type" value="Genomic_DNA"/>
</dbReference>